<comment type="similarity">
    <text evidence="1 15">Belongs to the ATP-dependent DNA ligase family.</text>
</comment>
<dbReference type="SUPFAM" id="SSF117018">
    <property type="entry name" value="ATP-dependent DNA ligase DNA-binding domain"/>
    <property type="match status" value="1"/>
</dbReference>
<evidence type="ECO:0000313" key="18">
    <source>
        <dbReference type="EMBL" id="GKT27721.1"/>
    </source>
</evidence>
<dbReference type="InterPro" id="IPR012309">
    <property type="entry name" value="DNA_ligase_ATP-dep_C"/>
</dbReference>
<feature type="domain" description="ATP-dependent DNA ligase family profile" evidence="17">
    <location>
        <begin position="610"/>
        <end position="746"/>
    </location>
</feature>
<dbReference type="GO" id="GO:0016874">
    <property type="term" value="F:ligase activity"/>
    <property type="evidence" value="ECO:0007669"/>
    <property type="project" value="UniProtKB-KW"/>
</dbReference>
<dbReference type="Proteomes" id="UP001057375">
    <property type="component" value="Unassembled WGS sequence"/>
</dbReference>
<evidence type="ECO:0000256" key="1">
    <source>
        <dbReference type="ARBA" id="ARBA00007572"/>
    </source>
</evidence>
<comment type="catalytic activity">
    <reaction evidence="12">
        <text>ATP + (deoxyribonucleotide)n-3'-hydroxyl + 5'-phospho-(deoxyribonucleotide)m = (deoxyribonucleotide)n+m + AMP + diphosphate.</text>
        <dbReference type="EC" id="6.5.1.1"/>
    </reaction>
</comment>
<dbReference type="Pfam" id="PF04679">
    <property type="entry name" value="DNA_ligase_A_C"/>
    <property type="match status" value="1"/>
</dbReference>
<evidence type="ECO:0000313" key="19">
    <source>
        <dbReference type="Proteomes" id="UP001057375"/>
    </source>
</evidence>
<organism evidence="18 19">
    <name type="scientific">Aduncisulcus paluster</name>
    <dbReference type="NCBI Taxonomy" id="2918883"/>
    <lineage>
        <taxon>Eukaryota</taxon>
        <taxon>Metamonada</taxon>
        <taxon>Carpediemonas-like organisms</taxon>
        <taxon>Aduncisulcus</taxon>
    </lineage>
</organism>
<evidence type="ECO:0000256" key="7">
    <source>
        <dbReference type="ARBA" id="ARBA00022763"/>
    </source>
</evidence>
<evidence type="ECO:0000256" key="8">
    <source>
        <dbReference type="ARBA" id="ARBA00022840"/>
    </source>
</evidence>
<evidence type="ECO:0000256" key="5">
    <source>
        <dbReference type="ARBA" id="ARBA00022705"/>
    </source>
</evidence>
<accession>A0ABQ5KA01</accession>
<dbReference type="NCBIfam" id="TIGR00574">
    <property type="entry name" value="dnl1"/>
    <property type="match status" value="1"/>
</dbReference>
<dbReference type="Gene3D" id="2.40.50.140">
    <property type="entry name" value="Nucleic acid-binding proteins"/>
    <property type="match status" value="1"/>
</dbReference>
<name>A0ABQ5KA01_9EUKA</name>
<dbReference type="Gene3D" id="3.30.470.30">
    <property type="entry name" value="DNA ligase/mRNA capping enzyme"/>
    <property type="match status" value="3"/>
</dbReference>
<comment type="caution">
    <text evidence="18">The sequence shown here is derived from an EMBL/GenBank/DDBJ whole genome shotgun (WGS) entry which is preliminary data.</text>
</comment>
<dbReference type="SUPFAM" id="SSF50249">
    <property type="entry name" value="Nucleic acid-binding proteins"/>
    <property type="match status" value="1"/>
</dbReference>
<dbReference type="InterPro" id="IPR012340">
    <property type="entry name" value="NA-bd_OB-fold"/>
</dbReference>
<evidence type="ECO:0000256" key="9">
    <source>
        <dbReference type="ARBA" id="ARBA00023172"/>
    </source>
</evidence>
<dbReference type="InterPro" id="IPR036599">
    <property type="entry name" value="DNA_ligase_N_sf"/>
</dbReference>
<keyword evidence="9" id="KW-0233">DNA recombination</keyword>
<feature type="compositionally biased region" description="Low complexity" evidence="16">
    <location>
        <begin position="529"/>
        <end position="542"/>
    </location>
</feature>
<dbReference type="EMBL" id="BQXS01012764">
    <property type="protein sequence ID" value="GKT27721.1"/>
    <property type="molecule type" value="Genomic_DNA"/>
</dbReference>
<feature type="compositionally biased region" description="Acidic residues" evidence="16">
    <location>
        <begin position="416"/>
        <end position="439"/>
    </location>
</feature>
<dbReference type="SUPFAM" id="SSF56091">
    <property type="entry name" value="DNA ligase/mRNA capping enzyme, catalytic domain"/>
    <property type="match status" value="3"/>
</dbReference>
<keyword evidence="7" id="KW-0227">DNA damage</keyword>
<dbReference type="InterPro" id="IPR000977">
    <property type="entry name" value="DNA_ligase_ATP-dep"/>
</dbReference>
<keyword evidence="19" id="KW-1185">Reference proteome</keyword>
<evidence type="ECO:0000256" key="3">
    <source>
        <dbReference type="ARBA" id="ARBA00022598"/>
    </source>
</evidence>
<feature type="compositionally biased region" description="Basic and acidic residues" evidence="16">
    <location>
        <begin position="440"/>
        <end position="453"/>
    </location>
</feature>
<dbReference type="InterPro" id="IPR012310">
    <property type="entry name" value="DNA_ligase_ATP-dep_cent"/>
</dbReference>
<evidence type="ECO:0000256" key="13">
    <source>
        <dbReference type="ARBA" id="ARBA00041131"/>
    </source>
</evidence>
<evidence type="ECO:0000259" key="17">
    <source>
        <dbReference type="PROSITE" id="PS50160"/>
    </source>
</evidence>
<keyword evidence="10" id="KW-0234">DNA repair</keyword>
<dbReference type="PANTHER" id="PTHR45674:SF4">
    <property type="entry name" value="DNA LIGASE 1"/>
    <property type="match status" value="1"/>
</dbReference>
<gene>
    <name evidence="18" type="ORF">ADUPG1_013989</name>
</gene>
<reference evidence="18" key="1">
    <citation type="submission" date="2022-03" db="EMBL/GenBank/DDBJ databases">
        <title>Draft genome sequence of Aduncisulcus paluster, a free-living microaerophilic Fornicata.</title>
        <authorList>
            <person name="Yuyama I."/>
            <person name="Kume K."/>
            <person name="Tamura T."/>
            <person name="Inagaki Y."/>
            <person name="Hashimoto T."/>
        </authorList>
    </citation>
    <scope>NUCLEOTIDE SEQUENCE</scope>
    <source>
        <strain evidence="18">NY0171</strain>
    </source>
</reference>
<keyword evidence="11" id="KW-0131">Cell cycle</keyword>
<dbReference type="PROSITE" id="PS50160">
    <property type="entry name" value="DNA_LIGASE_A3"/>
    <property type="match status" value="1"/>
</dbReference>
<dbReference type="EC" id="6.5.1.1" evidence="2"/>
<evidence type="ECO:0000256" key="15">
    <source>
        <dbReference type="RuleBase" id="RU004196"/>
    </source>
</evidence>
<feature type="compositionally biased region" description="Basic residues" evidence="16">
    <location>
        <begin position="399"/>
        <end position="412"/>
    </location>
</feature>
<dbReference type="Pfam" id="PF04675">
    <property type="entry name" value="DNA_ligase_A_N"/>
    <property type="match status" value="1"/>
</dbReference>
<feature type="region of interest" description="Disordered" evidence="16">
    <location>
        <begin position="399"/>
        <end position="544"/>
    </location>
</feature>
<proteinExistence type="inferred from homology"/>
<evidence type="ECO:0000256" key="6">
    <source>
        <dbReference type="ARBA" id="ARBA00022741"/>
    </source>
</evidence>
<dbReference type="CDD" id="cd07969">
    <property type="entry name" value="OBF_DNA_ligase_I"/>
    <property type="match status" value="1"/>
</dbReference>
<evidence type="ECO:0000256" key="16">
    <source>
        <dbReference type="SAM" id="MobiDB-lite"/>
    </source>
</evidence>
<dbReference type="Gene3D" id="1.10.3260.10">
    <property type="entry name" value="DNA ligase, ATP-dependent, N-terminal domain"/>
    <property type="match status" value="1"/>
</dbReference>
<feature type="compositionally biased region" description="Acidic residues" evidence="16">
    <location>
        <begin position="468"/>
        <end position="489"/>
    </location>
</feature>
<evidence type="ECO:0000256" key="11">
    <source>
        <dbReference type="ARBA" id="ARBA00023306"/>
    </source>
</evidence>
<evidence type="ECO:0000256" key="10">
    <source>
        <dbReference type="ARBA" id="ARBA00023204"/>
    </source>
</evidence>
<keyword evidence="3 18" id="KW-0436">Ligase</keyword>
<protein>
    <recommendedName>
        <fullName evidence="13">DNA ligase 1</fullName>
        <ecNumber evidence="2">6.5.1.1</ecNumber>
    </recommendedName>
    <alternativeName>
        <fullName evidence="14">DNA ligase I</fullName>
    </alternativeName>
</protein>
<dbReference type="InterPro" id="IPR050191">
    <property type="entry name" value="ATP-dep_DNA_ligase"/>
</dbReference>
<keyword evidence="8" id="KW-0067">ATP-binding</keyword>
<keyword evidence="4" id="KW-0132">Cell division</keyword>
<dbReference type="InterPro" id="IPR012308">
    <property type="entry name" value="DNA_ligase_ATP-dep_N"/>
</dbReference>
<evidence type="ECO:0000256" key="12">
    <source>
        <dbReference type="ARBA" id="ARBA00034003"/>
    </source>
</evidence>
<dbReference type="PANTHER" id="PTHR45674">
    <property type="entry name" value="DNA LIGASE 1/3 FAMILY MEMBER"/>
    <property type="match status" value="1"/>
</dbReference>
<evidence type="ECO:0000256" key="4">
    <source>
        <dbReference type="ARBA" id="ARBA00022618"/>
    </source>
</evidence>
<keyword evidence="6" id="KW-0547">Nucleotide-binding</keyword>
<keyword evidence="5" id="KW-0235">DNA replication</keyword>
<sequence length="868" mass="98825">MTEYLTNVGEIAPIKLGLKLMLGDTLLFKCISTLVQKPVAKLKKMDKTEVGEVAELVLKDIKKNQSSIDDFFAPPSKKKKSKKSLTVEKVISGLRDIATVSGSKTIDRKMKMISSLIFLAKEGMEAKYLIRLLNGNMKIGLQDKTVIVCIAKTIYRHICKQLDISHNDIEEKVLIENIKRAYAQSPDLGRVMRACLKASDELISEKKSEGSKSSKKKRIRILTMSERVLDLCKIKPGLPVRPMLAQPMKSVQMILNKLEGHPFTCEHKYDGMRLLIHRDKRGKFKMFSRRLEDVTHQYPDLLASLDDATKGIQEKPIMVVPDEKDLEGHPFTCEHKYDGMRLLIHRDKRGKFKMFSRRLEDVTHQYPDLLASLDDATKGIQEKPIMVVPDEKDISLIKKRMRRGKKEKRKKKKGEEEEAEFTEEEEEDLELPEESEEEKEEKKEEKEKGELGKRRVNSNSLSEITSELCDEKEEREEKEEKEEKEEEEITSINSSRPSKKHSSEKKVQKEIDENDTLSCVTTSITPTNSSSSPSSPSSSSSSEGVPISLELVPFVVDYSIIKKSEPSMEHDADGSYIIDAEVIAYDKKTGLIKSFQDLTKRGRVQDTVRKKAKENPVKLFVFDIIYFNGKSLTQYNFATRRSTLHNSISENEKVTFARYQNCKTSEEITEFFDNALACKTEGLMVKTLYGSSSFYRPDERSRCWTKLKKDYLNGLGDSLDLVVMGAYEGNGDRSGVYGSFLCGVVDEKTGEIQTTCCVGSGLTDKKLQELKQSIKPVKKPPERFCVSKRLKMDYWFDGSVVFEVKGADLFLSPVHRGSHTFTQSDRGIGVRFPRFLRERDDKTTDDATSAKQLFKMFKDQAVTTSSHK</sequence>
<dbReference type="Pfam" id="PF01068">
    <property type="entry name" value="DNA_ligase_A_M"/>
    <property type="match status" value="3"/>
</dbReference>
<evidence type="ECO:0000256" key="14">
    <source>
        <dbReference type="ARBA" id="ARBA00041666"/>
    </source>
</evidence>
<feature type="compositionally biased region" description="Polar residues" evidence="16">
    <location>
        <begin position="516"/>
        <end position="528"/>
    </location>
</feature>
<evidence type="ECO:0000256" key="2">
    <source>
        <dbReference type="ARBA" id="ARBA00012727"/>
    </source>
</evidence>